<evidence type="ECO:0000313" key="4">
    <source>
        <dbReference type="RefSeq" id="XP_034242321.1"/>
    </source>
</evidence>
<dbReference type="KEGG" id="tpal:117645890"/>
<dbReference type="GO" id="GO:0003950">
    <property type="term" value="F:NAD+ poly-ADP-ribosyltransferase activity"/>
    <property type="evidence" value="ECO:0007669"/>
    <property type="project" value="UniProtKB-UniRule"/>
</dbReference>
<protein>
    <recommendedName>
        <fullName evidence="1">Poly [ADP-ribose] polymerase</fullName>
        <shortName evidence="1">PARP</shortName>
        <ecNumber evidence="1">2.4.2.-</ecNumber>
    </recommendedName>
</protein>
<dbReference type="OrthoDB" id="6133115at2759"/>
<dbReference type="AlphaFoldDB" id="A0A6P8YYI4"/>
<keyword evidence="1" id="KW-0808">Transferase</keyword>
<dbReference type="Pfam" id="PF00644">
    <property type="entry name" value="PARP"/>
    <property type="match status" value="1"/>
</dbReference>
<evidence type="ECO:0000259" key="2">
    <source>
        <dbReference type="PROSITE" id="PS51059"/>
    </source>
</evidence>
<dbReference type="RefSeq" id="XP_034242321.1">
    <property type="nucleotide sequence ID" value="XM_034386430.1"/>
</dbReference>
<dbReference type="InterPro" id="IPR012317">
    <property type="entry name" value="Poly(ADP-ribose)pol_cat_dom"/>
</dbReference>
<dbReference type="Proteomes" id="UP000515158">
    <property type="component" value="Unplaced"/>
</dbReference>
<dbReference type="PROSITE" id="PS51059">
    <property type="entry name" value="PARP_CATALYTIC"/>
    <property type="match status" value="1"/>
</dbReference>
<dbReference type="Gene3D" id="3.90.228.10">
    <property type="match status" value="1"/>
</dbReference>
<accession>A0A6P8YYI4</accession>
<proteinExistence type="predicted"/>
<dbReference type="GeneID" id="117645890"/>
<evidence type="ECO:0000313" key="3">
    <source>
        <dbReference type="Proteomes" id="UP000515158"/>
    </source>
</evidence>
<reference evidence="4" key="1">
    <citation type="submission" date="2025-08" db="UniProtKB">
        <authorList>
            <consortium name="RefSeq"/>
        </authorList>
    </citation>
    <scope>IDENTIFICATION</scope>
    <source>
        <tissue evidence="4">Total insect</tissue>
    </source>
</reference>
<evidence type="ECO:0000256" key="1">
    <source>
        <dbReference type="RuleBase" id="RU362114"/>
    </source>
</evidence>
<keyword evidence="3" id="KW-1185">Reference proteome</keyword>
<feature type="domain" description="PARP catalytic" evidence="2">
    <location>
        <begin position="5"/>
        <end position="198"/>
    </location>
</feature>
<keyword evidence="1" id="KW-0520">NAD</keyword>
<name>A0A6P8YYI4_THRPL</name>
<dbReference type="EC" id="2.4.2.-" evidence="1"/>
<organism evidence="4">
    <name type="scientific">Thrips palmi</name>
    <name type="common">Melon thrips</name>
    <dbReference type="NCBI Taxonomy" id="161013"/>
    <lineage>
        <taxon>Eukaryota</taxon>
        <taxon>Metazoa</taxon>
        <taxon>Ecdysozoa</taxon>
        <taxon>Arthropoda</taxon>
        <taxon>Hexapoda</taxon>
        <taxon>Insecta</taxon>
        <taxon>Pterygota</taxon>
        <taxon>Neoptera</taxon>
        <taxon>Paraneoptera</taxon>
        <taxon>Thysanoptera</taxon>
        <taxon>Terebrantia</taxon>
        <taxon>Thripoidea</taxon>
        <taxon>Thripidae</taxon>
        <taxon>Thrips</taxon>
    </lineage>
</organism>
<keyword evidence="1" id="KW-0328">Glycosyltransferase</keyword>
<dbReference type="InParanoid" id="A0A6P8YYI4"/>
<dbReference type="SUPFAM" id="SSF56399">
    <property type="entry name" value="ADP-ribosylation"/>
    <property type="match status" value="1"/>
</dbReference>
<sequence length="198" mass="22444">MALESSIAIEYYHLDPPLEEEQTPLPYGSVEYAAVERLLVGSLKGYRLSVKDIVALHNPRTYEKFADNVELYRHKPGAVVMRLLHGTRPDNVNAIFESNLKLSKTNLTDENRNSKWYCGEGFYFTNSAPYACSPRFTGFGEKHLLLFDVLVGSVARLPRGKMYPPEGIDTTQPEDETVESYAKFGEDLFYPTHLIVCN</sequence>
<gene>
    <name evidence="4" type="primary">LOC117645890</name>
</gene>